<dbReference type="Proteomes" id="UP001519460">
    <property type="component" value="Unassembled WGS sequence"/>
</dbReference>
<dbReference type="EMBL" id="JACVVK020000506">
    <property type="protein sequence ID" value="KAK7469734.1"/>
    <property type="molecule type" value="Genomic_DNA"/>
</dbReference>
<accession>A0ABD0JC55</accession>
<evidence type="ECO:0008006" key="4">
    <source>
        <dbReference type="Google" id="ProtNLM"/>
    </source>
</evidence>
<keyword evidence="3" id="KW-1185">Reference proteome</keyword>
<proteinExistence type="predicted"/>
<gene>
    <name evidence="2" type="ORF">BaRGS_00036265</name>
</gene>
<evidence type="ECO:0000313" key="2">
    <source>
        <dbReference type="EMBL" id="KAK7469734.1"/>
    </source>
</evidence>
<dbReference type="AlphaFoldDB" id="A0ABD0JC55"/>
<feature type="compositionally biased region" description="Low complexity" evidence="1">
    <location>
        <begin position="25"/>
        <end position="36"/>
    </location>
</feature>
<reference evidence="2 3" key="1">
    <citation type="journal article" date="2023" name="Sci. Data">
        <title>Genome assembly of the Korean intertidal mud-creeper Batillaria attramentaria.</title>
        <authorList>
            <person name="Patra A.K."/>
            <person name="Ho P.T."/>
            <person name="Jun S."/>
            <person name="Lee S.J."/>
            <person name="Kim Y."/>
            <person name="Won Y.J."/>
        </authorList>
    </citation>
    <scope>NUCLEOTIDE SEQUENCE [LARGE SCALE GENOMIC DNA]</scope>
    <source>
        <strain evidence="2">Wonlab-2016</strain>
    </source>
</reference>
<organism evidence="2 3">
    <name type="scientific">Batillaria attramentaria</name>
    <dbReference type="NCBI Taxonomy" id="370345"/>
    <lineage>
        <taxon>Eukaryota</taxon>
        <taxon>Metazoa</taxon>
        <taxon>Spiralia</taxon>
        <taxon>Lophotrochozoa</taxon>
        <taxon>Mollusca</taxon>
        <taxon>Gastropoda</taxon>
        <taxon>Caenogastropoda</taxon>
        <taxon>Sorbeoconcha</taxon>
        <taxon>Cerithioidea</taxon>
        <taxon>Batillariidae</taxon>
        <taxon>Batillaria</taxon>
    </lineage>
</organism>
<evidence type="ECO:0000313" key="3">
    <source>
        <dbReference type="Proteomes" id="UP001519460"/>
    </source>
</evidence>
<comment type="caution">
    <text evidence="2">The sequence shown here is derived from an EMBL/GenBank/DDBJ whole genome shotgun (WGS) entry which is preliminary data.</text>
</comment>
<feature type="region of interest" description="Disordered" evidence="1">
    <location>
        <begin position="1"/>
        <end position="47"/>
    </location>
</feature>
<protein>
    <recommendedName>
        <fullName evidence="4">TTF-type domain-containing protein</fullName>
    </recommendedName>
</protein>
<feature type="compositionally biased region" description="Low complexity" evidence="1">
    <location>
        <begin position="1"/>
        <end position="17"/>
    </location>
</feature>
<evidence type="ECO:0000256" key="1">
    <source>
        <dbReference type="SAM" id="MobiDB-lite"/>
    </source>
</evidence>
<sequence>MFKKSNVSQSASASNADDPMEGGSEELPLSSEAPSGTPSPPSHEPKIKIHVENESTKPPARQLVSSWFKVFPWLVYNEETQTMFCSVCMNDGVAKNSFTRGWGNLPKFALSDSADVDAGTKLDAS</sequence>
<name>A0ABD0JC55_9CAEN</name>